<evidence type="ECO:0000313" key="4">
    <source>
        <dbReference type="Proteomes" id="UP000183257"/>
    </source>
</evidence>
<dbReference type="Pfam" id="PF01497">
    <property type="entry name" value="Peripla_BP_2"/>
    <property type="match status" value="1"/>
</dbReference>
<proteinExistence type="predicted"/>
<dbReference type="GO" id="GO:0071281">
    <property type="term" value="P:cellular response to iron ion"/>
    <property type="evidence" value="ECO:0007669"/>
    <property type="project" value="TreeGrafter"/>
</dbReference>
<name>A0A1K1N2Q2_9FLAO</name>
<dbReference type="STRING" id="76595.SAMN05660313_01136"/>
<dbReference type="PANTHER" id="PTHR30535:SF34">
    <property type="entry name" value="MOLYBDATE-BINDING PROTEIN MOLA"/>
    <property type="match status" value="1"/>
</dbReference>
<dbReference type="RefSeq" id="WP_072302773.1">
    <property type="nucleotide sequence ID" value="NZ_FPIY01000001.1"/>
</dbReference>
<dbReference type="NCBIfam" id="NF038402">
    <property type="entry name" value="TroA_like"/>
    <property type="match status" value="1"/>
</dbReference>
<organism evidence="3 4">
    <name type="scientific">Cellulophaga fucicola</name>
    <dbReference type="NCBI Taxonomy" id="76595"/>
    <lineage>
        <taxon>Bacteria</taxon>
        <taxon>Pseudomonadati</taxon>
        <taxon>Bacteroidota</taxon>
        <taxon>Flavobacteriia</taxon>
        <taxon>Flavobacteriales</taxon>
        <taxon>Flavobacteriaceae</taxon>
        <taxon>Cellulophaga</taxon>
    </lineage>
</organism>
<evidence type="ECO:0000256" key="1">
    <source>
        <dbReference type="ARBA" id="ARBA00022729"/>
    </source>
</evidence>
<dbReference type="PANTHER" id="PTHR30535">
    <property type="entry name" value="VITAMIN B12-BINDING PROTEIN"/>
    <property type="match status" value="1"/>
</dbReference>
<dbReference type="SUPFAM" id="SSF53807">
    <property type="entry name" value="Helical backbone' metal receptor"/>
    <property type="match status" value="1"/>
</dbReference>
<dbReference type="InterPro" id="IPR054828">
    <property type="entry name" value="Vit_B12_bind_prot"/>
</dbReference>
<dbReference type="Gene3D" id="3.40.50.1980">
    <property type="entry name" value="Nitrogenase molybdenum iron protein domain"/>
    <property type="match status" value="2"/>
</dbReference>
<evidence type="ECO:0000313" key="3">
    <source>
        <dbReference type="EMBL" id="SFW29716.1"/>
    </source>
</evidence>
<evidence type="ECO:0000259" key="2">
    <source>
        <dbReference type="PROSITE" id="PS50983"/>
    </source>
</evidence>
<gene>
    <name evidence="3" type="ORF">SAMN05660313_01136</name>
</gene>
<dbReference type="EMBL" id="FPIY01000001">
    <property type="protein sequence ID" value="SFW29716.1"/>
    <property type="molecule type" value="Genomic_DNA"/>
</dbReference>
<reference evidence="4" key="1">
    <citation type="submission" date="2016-11" db="EMBL/GenBank/DDBJ databases">
        <authorList>
            <person name="Varghese N."/>
            <person name="Submissions S."/>
        </authorList>
    </citation>
    <scope>NUCLEOTIDE SEQUENCE [LARGE SCALE GENOMIC DNA]</scope>
    <source>
        <strain evidence="4">DSM 24786</strain>
    </source>
</reference>
<keyword evidence="4" id="KW-1185">Reference proteome</keyword>
<dbReference type="PROSITE" id="PS50983">
    <property type="entry name" value="FE_B12_PBP"/>
    <property type="match status" value="1"/>
</dbReference>
<accession>A0A1K1N2Q2</accession>
<dbReference type="AlphaFoldDB" id="A0A1K1N2Q2"/>
<feature type="domain" description="Fe/B12 periplasmic-binding" evidence="2">
    <location>
        <begin position="21"/>
        <end position="262"/>
    </location>
</feature>
<keyword evidence="1" id="KW-0732">Signal</keyword>
<sequence>MQISFTDQMGRQVVCPKRPLRIISLVPSQTELLVDLGLEEYIVGVTKFCIHPKHLRMSKKVVGGTKKISLAKIEAIKPDIILCNKEENTKEIVESLEKLYPVHVSDINDLEDSLELIMQYGTIFNKLFSATKIVSTIRNEANSFKDFIKDKHTKKVAYLIWKDPYMAAGQGTFINHMLTLNKYENVFKSDLRYPEATLEEIKELNPDLLLLSSEPFPFKREHIGEIKKIMPSTTIELVDGEYFSWYGSRLLDAFIYFKSLHY</sequence>
<dbReference type="OrthoDB" id="9816357at2"/>
<protein>
    <submittedName>
        <fullName evidence="3">ABC-type Fe3+-hydroxamate transport system, substrate-binding protein</fullName>
    </submittedName>
</protein>
<dbReference type="InterPro" id="IPR050902">
    <property type="entry name" value="ABC_Transporter_SBP"/>
</dbReference>
<dbReference type="InterPro" id="IPR002491">
    <property type="entry name" value="ABC_transptr_periplasmic_BD"/>
</dbReference>
<dbReference type="Proteomes" id="UP000183257">
    <property type="component" value="Unassembled WGS sequence"/>
</dbReference>